<reference evidence="1" key="1">
    <citation type="submission" date="2021-01" db="EMBL/GenBank/DDBJ databases">
        <authorList>
            <person name="Corre E."/>
            <person name="Pelletier E."/>
            <person name="Niang G."/>
            <person name="Scheremetjew M."/>
            <person name="Finn R."/>
            <person name="Kale V."/>
            <person name="Holt S."/>
            <person name="Cochrane G."/>
            <person name="Meng A."/>
            <person name="Brown T."/>
            <person name="Cohen L."/>
        </authorList>
    </citation>
    <scope>NUCLEOTIDE SEQUENCE</scope>
    <source>
        <strain evidence="1">SAG 11-48b</strain>
    </source>
</reference>
<evidence type="ECO:0000313" key="1">
    <source>
        <dbReference type="EMBL" id="CAD9652032.1"/>
    </source>
</evidence>
<accession>A0A7S2VVS6</accession>
<name>A0A7S2VVS6_9CHLO</name>
<dbReference type="EMBL" id="HBHD01001312">
    <property type="protein sequence ID" value="CAD9652032.1"/>
    <property type="molecule type" value="Transcribed_RNA"/>
</dbReference>
<organism evidence="1">
    <name type="scientific">Chlamydomonas chlamydogama</name>
    <dbReference type="NCBI Taxonomy" id="225041"/>
    <lineage>
        <taxon>Eukaryota</taxon>
        <taxon>Viridiplantae</taxon>
        <taxon>Chlorophyta</taxon>
        <taxon>core chlorophytes</taxon>
        <taxon>Chlorophyceae</taxon>
        <taxon>CS clade</taxon>
        <taxon>Chlamydomonadales</taxon>
        <taxon>Chlamydomonadaceae</taxon>
        <taxon>Chlamydomonas</taxon>
    </lineage>
</organism>
<proteinExistence type="predicted"/>
<gene>
    <name evidence="1" type="ORF">CCHL1392_LOCUS719</name>
</gene>
<sequence length="218" mass="24401">MYRRSTKKSRQANSEWVGTRGCAWCIFASMLSYFFSSRFGSCSHRNLWLHFAHGNVLFVRAFRTMLSHLKALASWLIPWCSLVIVPAHAFSDADHITRVDVYTDSHVFRQTPPINYFCRDGAERGGAHDVALLRVDVPSVGQHLHLAGAVAGRGFSVAPQAPAPGSMCRIIGHASPTWFQWRWRHELRDLIESTAALLGNAADGCFVREWAMEPGCPC</sequence>
<protein>
    <submittedName>
        <fullName evidence="1">Uncharacterized protein</fullName>
    </submittedName>
</protein>
<dbReference type="AlphaFoldDB" id="A0A7S2VVS6"/>